<sequence>MLQNGSQTLQAHAGVHARRWQFDQSAVALHVKLHEHVVPDFNEAVAVLIRAARGATGDFRAVVVEDFRTRAAGTGVGHHPEVVGGVFLSLVVADADNPLGWQTNLFGPDVIGFLIVDVNRGGEFLGRQLVNLGQQFPTPRERLALEVVAKAPVPQHLEKRVVACGVTDVFQVVVLAASTQAGLHRGSAHVGALVGAQKHVLELHHARVGEHQCRVVARHQRTRSHHGVAFGGKEVEKGFTNVRNARGGDD</sequence>
<organism evidence="1">
    <name type="scientific">mine drainage metagenome</name>
    <dbReference type="NCBI Taxonomy" id="410659"/>
    <lineage>
        <taxon>unclassified sequences</taxon>
        <taxon>metagenomes</taxon>
        <taxon>ecological metagenomes</taxon>
    </lineage>
</organism>
<gene>
    <name evidence="1" type="ORF">GALL_470830</name>
</gene>
<proteinExistence type="predicted"/>
<dbReference type="AlphaFoldDB" id="A0A1J5PU88"/>
<name>A0A1J5PU88_9ZZZZ</name>
<reference evidence="1" key="1">
    <citation type="submission" date="2016-10" db="EMBL/GenBank/DDBJ databases">
        <title>Sequence of Gallionella enrichment culture.</title>
        <authorList>
            <person name="Poehlein A."/>
            <person name="Muehling M."/>
            <person name="Daniel R."/>
        </authorList>
    </citation>
    <scope>NUCLEOTIDE SEQUENCE</scope>
</reference>
<accession>A0A1J5PU88</accession>
<protein>
    <submittedName>
        <fullName evidence="1">Uncharacterized protein</fullName>
    </submittedName>
</protein>
<dbReference type="EMBL" id="MLJW01003789">
    <property type="protein sequence ID" value="OIQ71303.1"/>
    <property type="molecule type" value="Genomic_DNA"/>
</dbReference>
<evidence type="ECO:0000313" key="1">
    <source>
        <dbReference type="EMBL" id="OIQ71303.1"/>
    </source>
</evidence>
<comment type="caution">
    <text evidence="1">The sequence shown here is derived from an EMBL/GenBank/DDBJ whole genome shotgun (WGS) entry which is preliminary data.</text>
</comment>
<dbReference type="AntiFam" id="ANF00074">
    <property type="entry name" value="Shadow ORF (opposite alaS)"/>
</dbReference>